<dbReference type="GO" id="GO:0016887">
    <property type="term" value="F:ATP hydrolysis activity"/>
    <property type="evidence" value="ECO:0007669"/>
    <property type="project" value="TreeGrafter"/>
</dbReference>
<dbReference type="GO" id="GO:0042393">
    <property type="term" value="F:histone binding"/>
    <property type="evidence" value="ECO:0007669"/>
    <property type="project" value="TreeGrafter"/>
</dbReference>
<reference evidence="5" key="1">
    <citation type="submission" date="2023-02" db="EMBL/GenBank/DDBJ databases">
        <title>Genome of toxic invasive species Heracleum sosnowskyi carries increased number of genes despite the absence of recent whole-genome duplications.</title>
        <authorList>
            <person name="Schelkunov M."/>
            <person name="Shtratnikova V."/>
            <person name="Makarenko M."/>
            <person name="Klepikova A."/>
            <person name="Omelchenko D."/>
            <person name="Novikova G."/>
            <person name="Obukhova E."/>
            <person name="Bogdanov V."/>
            <person name="Penin A."/>
            <person name="Logacheva M."/>
        </authorList>
    </citation>
    <scope>NUCLEOTIDE SEQUENCE</scope>
    <source>
        <strain evidence="5">Hsosn_3</strain>
        <tissue evidence="5">Leaf</tissue>
    </source>
</reference>
<evidence type="ECO:0000256" key="1">
    <source>
        <dbReference type="ARBA" id="ARBA00022741"/>
    </source>
</evidence>
<dbReference type="GO" id="GO:0005524">
    <property type="term" value="F:ATP binding"/>
    <property type="evidence" value="ECO:0007669"/>
    <property type="project" value="UniProtKB-KW"/>
</dbReference>
<evidence type="ECO:0000256" key="2">
    <source>
        <dbReference type="ARBA" id="ARBA00022840"/>
    </source>
</evidence>
<dbReference type="AlphaFoldDB" id="A0AAD8J2F0"/>
<keyword evidence="2" id="KW-0067">ATP-binding</keyword>
<name>A0AAD8J2F0_9APIA</name>
<evidence type="ECO:0000256" key="3">
    <source>
        <dbReference type="ARBA" id="ARBA00023242"/>
    </source>
</evidence>
<proteinExistence type="predicted"/>
<accession>A0AAD8J2F0</accession>
<dbReference type="GO" id="GO:0003682">
    <property type="term" value="F:chromatin binding"/>
    <property type="evidence" value="ECO:0007669"/>
    <property type="project" value="TreeGrafter"/>
</dbReference>
<feature type="region of interest" description="Disordered" evidence="4">
    <location>
        <begin position="1"/>
        <end position="32"/>
    </location>
</feature>
<dbReference type="SUPFAM" id="SSF54160">
    <property type="entry name" value="Chromo domain-like"/>
    <property type="match status" value="1"/>
</dbReference>
<sequence>MDEISFILGSSNLQKKRSSGKGKSSSSKPIQSIREKLVPVDVFSNNNKTSHLFSDGSAEGSLSILKVDNGSLPEMSPRAALEQMKSVSLAGRHHKLALWILRIMKELLRRNKFYVGDDQKKPKNGEDSCAFSMLEKQEREENSASCQAKKLHPKRELKEKYSGSQASKVHKKRSSKENSVAPRTSRPHRKHKDVSHVAAASLFEIDNDTKIDIPLKDEMVSAEKGHNEHRAEKLVVDILKCGDVSDRQQNIYLGCVPEVDRVLACEKDCAEAMTSDIKDTDYNAFNSKKEGIGPVSTEDMARTAGKKAMGESTNFNSDNDEIKESLEMSIPEENADAQWVGKSHLHNSWISESHLKVLSKRKLDNYKAKYGRSLMVISDEHWKRPQQHALPFSQGTGPIHLETRGASISEFQGKLALPKLPFDQKLLPRFPFPATNVRHPHPDLFLNLTYGSKAGNMSGSFQDFHVHFFPNMKFSREDTSRYAQGVEVNLMLGIGQMPQTYSSFPENHRKVLEKIMLRTGAGPNFFLRSKSIKDILSEDELDFLFVGVRRYGRGNWDAMLCDHRLKFSMFKTAEDLFCRWEEQQHKILDTPVLPVQKSFKSSV</sequence>
<evidence type="ECO:0000313" key="6">
    <source>
        <dbReference type="Proteomes" id="UP001237642"/>
    </source>
</evidence>
<evidence type="ECO:0000313" key="5">
    <source>
        <dbReference type="EMBL" id="KAK1395066.1"/>
    </source>
</evidence>
<protein>
    <submittedName>
        <fullName evidence="5">Uncharacterized protein</fullName>
    </submittedName>
</protein>
<dbReference type="GO" id="GO:0005634">
    <property type="term" value="C:nucleus"/>
    <property type="evidence" value="ECO:0007669"/>
    <property type="project" value="TreeGrafter"/>
</dbReference>
<dbReference type="Proteomes" id="UP001237642">
    <property type="component" value="Unassembled WGS sequence"/>
</dbReference>
<dbReference type="PANTHER" id="PTHR45623">
    <property type="entry name" value="CHROMODOMAIN-HELICASE-DNA-BINDING PROTEIN 3-RELATED-RELATED"/>
    <property type="match status" value="1"/>
</dbReference>
<dbReference type="PANTHER" id="PTHR45623:SF28">
    <property type="entry name" value="PROTEIN CHROMATIN REMODELING 4"/>
    <property type="match status" value="1"/>
</dbReference>
<organism evidence="5 6">
    <name type="scientific">Heracleum sosnowskyi</name>
    <dbReference type="NCBI Taxonomy" id="360622"/>
    <lineage>
        <taxon>Eukaryota</taxon>
        <taxon>Viridiplantae</taxon>
        <taxon>Streptophyta</taxon>
        <taxon>Embryophyta</taxon>
        <taxon>Tracheophyta</taxon>
        <taxon>Spermatophyta</taxon>
        <taxon>Magnoliopsida</taxon>
        <taxon>eudicotyledons</taxon>
        <taxon>Gunneridae</taxon>
        <taxon>Pentapetalae</taxon>
        <taxon>asterids</taxon>
        <taxon>campanulids</taxon>
        <taxon>Apiales</taxon>
        <taxon>Apiaceae</taxon>
        <taxon>Apioideae</taxon>
        <taxon>apioid superclade</taxon>
        <taxon>Tordylieae</taxon>
        <taxon>Tordyliinae</taxon>
        <taxon>Heracleum</taxon>
    </lineage>
</organism>
<dbReference type="InterPro" id="IPR016197">
    <property type="entry name" value="Chromo-like_dom_sf"/>
</dbReference>
<dbReference type="EMBL" id="JAUIZM010000003">
    <property type="protein sequence ID" value="KAK1395066.1"/>
    <property type="molecule type" value="Genomic_DNA"/>
</dbReference>
<dbReference type="GO" id="GO:0000785">
    <property type="term" value="C:chromatin"/>
    <property type="evidence" value="ECO:0007669"/>
    <property type="project" value="TreeGrafter"/>
</dbReference>
<evidence type="ECO:0000256" key="4">
    <source>
        <dbReference type="SAM" id="MobiDB-lite"/>
    </source>
</evidence>
<reference evidence="5" key="2">
    <citation type="submission" date="2023-05" db="EMBL/GenBank/DDBJ databases">
        <authorList>
            <person name="Schelkunov M.I."/>
        </authorList>
    </citation>
    <scope>NUCLEOTIDE SEQUENCE</scope>
    <source>
        <strain evidence="5">Hsosn_3</strain>
        <tissue evidence="5">Leaf</tissue>
    </source>
</reference>
<dbReference type="GO" id="GO:0140658">
    <property type="term" value="F:ATP-dependent chromatin remodeler activity"/>
    <property type="evidence" value="ECO:0007669"/>
    <property type="project" value="TreeGrafter"/>
</dbReference>
<comment type="caution">
    <text evidence="5">The sequence shown here is derived from an EMBL/GenBank/DDBJ whole genome shotgun (WGS) entry which is preliminary data.</text>
</comment>
<dbReference type="Gene3D" id="2.40.50.40">
    <property type="match status" value="1"/>
</dbReference>
<gene>
    <name evidence="5" type="ORF">POM88_014122</name>
</gene>
<keyword evidence="6" id="KW-1185">Reference proteome</keyword>
<feature type="region of interest" description="Disordered" evidence="4">
    <location>
        <begin position="136"/>
        <end position="194"/>
    </location>
</feature>
<dbReference type="GO" id="GO:0003677">
    <property type="term" value="F:DNA binding"/>
    <property type="evidence" value="ECO:0007669"/>
    <property type="project" value="TreeGrafter"/>
</dbReference>
<keyword evidence="3" id="KW-0539">Nucleus</keyword>
<keyword evidence="1" id="KW-0547">Nucleotide-binding</keyword>